<evidence type="ECO:0000313" key="4">
    <source>
        <dbReference type="EnsemblMetazoa" id="XP_030838838"/>
    </source>
</evidence>
<name>A0A7M7NMV0_STRPU</name>
<dbReference type="GO" id="GO:0016491">
    <property type="term" value="F:oxidoreductase activity"/>
    <property type="evidence" value="ECO:0000318"/>
    <property type="project" value="GO_Central"/>
</dbReference>
<dbReference type="SUPFAM" id="SSF51735">
    <property type="entry name" value="NAD(P)-binding Rossmann-fold domains"/>
    <property type="match status" value="1"/>
</dbReference>
<dbReference type="PANTHER" id="PTHR43544">
    <property type="entry name" value="SHORT-CHAIN DEHYDROGENASE/REDUCTASE"/>
    <property type="match status" value="1"/>
</dbReference>
<dbReference type="InParanoid" id="A0A7M7NMV0"/>
<dbReference type="RefSeq" id="XP_030838838.1">
    <property type="nucleotide sequence ID" value="XM_030982978.1"/>
</dbReference>
<dbReference type="EnsemblMetazoa" id="XM_030982977">
    <property type="protein sequence ID" value="XP_030838837"/>
    <property type="gene ID" value="LOC105446465"/>
</dbReference>
<dbReference type="Proteomes" id="UP000007110">
    <property type="component" value="Unassembled WGS sequence"/>
</dbReference>
<dbReference type="AlphaFoldDB" id="A0A7M7NMV0"/>
<keyword evidence="1" id="KW-0521">NADP</keyword>
<dbReference type="CDD" id="cd05325">
    <property type="entry name" value="carb_red_sniffer_like_SDR_c"/>
    <property type="match status" value="1"/>
</dbReference>
<dbReference type="PRINTS" id="PR00080">
    <property type="entry name" value="SDRFAMILY"/>
</dbReference>
<dbReference type="InterPro" id="IPR036291">
    <property type="entry name" value="NAD(P)-bd_dom_sf"/>
</dbReference>
<dbReference type="KEGG" id="spu:105446465"/>
<dbReference type="GeneID" id="105446465"/>
<evidence type="ECO:0000256" key="1">
    <source>
        <dbReference type="ARBA" id="ARBA00022857"/>
    </source>
</evidence>
<dbReference type="PANTHER" id="PTHR43544:SF7">
    <property type="entry name" value="NADB-LER2"/>
    <property type="match status" value="1"/>
</dbReference>
<evidence type="ECO:0008006" key="6">
    <source>
        <dbReference type="Google" id="ProtNLM"/>
    </source>
</evidence>
<dbReference type="OMA" id="PIYELPW"/>
<reference evidence="4" key="2">
    <citation type="submission" date="2021-01" db="UniProtKB">
        <authorList>
            <consortium name="EnsemblMetazoa"/>
        </authorList>
    </citation>
    <scope>IDENTIFICATION</scope>
</reference>
<evidence type="ECO:0000256" key="3">
    <source>
        <dbReference type="RuleBase" id="RU000363"/>
    </source>
</evidence>
<comment type="similarity">
    <text evidence="3">Belongs to the short-chain dehydrogenases/reductases (SDR) family.</text>
</comment>
<dbReference type="OrthoDB" id="5296at2759"/>
<dbReference type="InterPro" id="IPR051468">
    <property type="entry name" value="Fungal_SecMetab_SDRs"/>
</dbReference>
<accession>A0A7M7NMV0</accession>
<keyword evidence="2" id="KW-0560">Oxidoreductase</keyword>
<dbReference type="PRINTS" id="PR00081">
    <property type="entry name" value="GDHRDH"/>
</dbReference>
<sequence length="248" mass="26817">MRTVLITGTSRGIGLEFVRQLALLQPGPEFIFASCRAPHHAKELQAIAAAHRNVKILEIDVQDESTYGPAVETVSNLVGAMGLNVLINNAGIVFNESYETVSREVLFKLMDSNFISPLRLTQAFLPLLRQGALSSPVDSFSVERGAVINMTSGLSSISENTTEGHAGHRESKAALNMFTKSLSLLLEGDKILVVSQNPGYVKTDGGGPGAKITPQESVTVMLKIFSLLSEEYTGSFLAHRIPLQKCKF</sequence>
<dbReference type="EnsemblMetazoa" id="XM_030982978">
    <property type="protein sequence ID" value="XP_030838838"/>
    <property type="gene ID" value="LOC105446465"/>
</dbReference>
<dbReference type="Gene3D" id="3.40.50.720">
    <property type="entry name" value="NAD(P)-binding Rossmann-like Domain"/>
    <property type="match status" value="1"/>
</dbReference>
<dbReference type="Pfam" id="PF00106">
    <property type="entry name" value="adh_short"/>
    <property type="match status" value="1"/>
</dbReference>
<evidence type="ECO:0000313" key="5">
    <source>
        <dbReference type="Proteomes" id="UP000007110"/>
    </source>
</evidence>
<dbReference type="GO" id="GO:0005737">
    <property type="term" value="C:cytoplasm"/>
    <property type="evidence" value="ECO:0000318"/>
    <property type="project" value="GO_Central"/>
</dbReference>
<dbReference type="InterPro" id="IPR002347">
    <property type="entry name" value="SDR_fam"/>
</dbReference>
<organism evidence="4 5">
    <name type="scientific">Strongylocentrotus purpuratus</name>
    <name type="common">Purple sea urchin</name>
    <dbReference type="NCBI Taxonomy" id="7668"/>
    <lineage>
        <taxon>Eukaryota</taxon>
        <taxon>Metazoa</taxon>
        <taxon>Echinodermata</taxon>
        <taxon>Eleutherozoa</taxon>
        <taxon>Echinozoa</taxon>
        <taxon>Echinoidea</taxon>
        <taxon>Euechinoidea</taxon>
        <taxon>Echinacea</taxon>
        <taxon>Camarodonta</taxon>
        <taxon>Echinidea</taxon>
        <taxon>Strongylocentrotidae</taxon>
        <taxon>Strongylocentrotus</taxon>
    </lineage>
</organism>
<protein>
    <recommendedName>
        <fullName evidence="6">C-factor</fullName>
    </recommendedName>
</protein>
<proteinExistence type="inferred from homology"/>
<reference evidence="5" key="1">
    <citation type="submission" date="2015-02" db="EMBL/GenBank/DDBJ databases">
        <title>Genome sequencing for Strongylocentrotus purpuratus.</title>
        <authorList>
            <person name="Murali S."/>
            <person name="Liu Y."/>
            <person name="Vee V."/>
            <person name="English A."/>
            <person name="Wang M."/>
            <person name="Skinner E."/>
            <person name="Han Y."/>
            <person name="Muzny D.M."/>
            <person name="Worley K.C."/>
            <person name="Gibbs R.A."/>
        </authorList>
    </citation>
    <scope>NUCLEOTIDE SEQUENCE</scope>
</reference>
<keyword evidence="5" id="KW-1185">Reference proteome</keyword>
<dbReference type="RefSeq" id="XP_030838837.1">
    <property type="nucleotide sequence ID" value="XM_030982977.1"/>
</dbReference>
<evidence type="ECO:0000256" key="2">
    <source>
        <dbReference type="ARBA" id="ARBA00023002"/>
    </source>
</evidence>